<name>A0ACC6JCB5_9FLAO</name>
<protein>
    <submittedName>
        <fullName evidence="1">Uncharacterized protein</fullName>
    </submittedName>
</protein>
<gene>
    <name evidence="1" type="ORF">J2786_003618</name>
</gene>
<dbReference type="Proteomes" id="UP001184833">
    <property type="component" value="Unassembled WGS sequence"/>
</dbReference>
<reference evidence="1" key="1">
    <citation type="submission" date="2023-07" db="EMBL/GenBank/DDBJ databases">
        <title>Sorghum-associated microbial communities from plants grown in Nebraska, USA.</title>
        <authorList>
            <person name="Schachtman D."/>
        </authorList>
    </citation>
    <scope>NUCLEOTIDE SEQUENCE</scope>
    <source>
        <strain evidence="1">DS2329</strain>
    </source>
</reference>
<sequence length="248" mass="28758">MLQKKPLIKALTALGINLALLITVVQCKEKKGDLEVLFLKNEDQYSFLMETPSTITYSTPSSMELISRTEGNKNNIIFPDKLKEFRPYKFALEEKNYDNIYVSNVLGETNFNNSHLFEYDVQISKSGNIKSNIYYPYDLRGSYEFKIDNEATRIFRQLLYKISSDKDKSKKVLPDSKLNNVIVLEDDGRRNEVFTSENNAQNNLEYSLLLAWINKLLLENINKANKINHLDIPSIQYVERLDIPPDIK</sequence>
<accession>A0ACC6JCB5</accession>
<evidence type="ECO:0000313" key="2">
    <source>
        <dbReference type="Proteomes" id="UP001184833"/>
    </source>
</evidence>
<keyword evidence="2" id="KW-1185">Reference proteome</keyword>
<organism evidence="1 2">
    <name type="scientific">Chryseobacterium vietnamense</name>
    <dbReference type="NCBI Taxonomy" id="866785"/>
    <lineage>
        <taxon>Bacteria</taxon>
        <taxon>Pseudomonadati</taxon>
        <taxon>Bacteroidota</taxon>
        <taxon>Flavobacteriia</taxon>
        <taxon>Flavobacteriales</taxon>
        <taxon>Weeksellaceae</taxon>
        <taxon>Chryseobacterium group</taxon>
        <taxon>Chryseobacterium</taxon>
    </lineage>
</organism>
<proteinExistence type="predicted"/>
<dbReference type="EMBL" id="JAVDQX010000004">
    <property type="protein sequence ID" value="MDR6460484.1"/>
    <property type="molecule type" value="Genomic_DNA"/>
</dbReference>
<comment type="caution">
    <text evidence="1">The sequence shown here is derived from an EMBL/GenBank/DDBJ whole genome shotgun (WGS) entry which is preliminary data.</text>
</comment>
<evidence type="ECO:0000313" key="1">
    <source>
        <dbReference type="EMBL" id="MDR6460484.1"/>
    </source>
</evidence>